<name>A0A2T5DEU5_ENTMU</name>
<dbReference type="Proteomes" id="UP000244022">
    <property type="component" value="Unassembled WGS sequence"/>
</dbReference>
<dbReference type="EMBL" id="PYGR01000008">
    <property type="protein sequence ID" value="PTO36545.1"/>
    <property type="molecule type" value="Genomic_DNA"/>
</dbReference>
<dbReference type="Pfam" id="PF13731">
    <property type="entry name" value="WxL"/>
    <property type="match status" value="1"/>
</dbReference>
<evidence type="ECO:0000256" key="1">
    <source>
        <dbReference type="SAM" id="MobiDB-lite"/>
    </source>
</evidence>
<dbReference type="InterPro" id="IPR027994">
    <property type="entry name" value="WxL_dom"/>
</dbReference>
<evidence type="ECO:0000259" key="2">
    <source>
        <dbReference type="Pfam" id="PF13731"/>
    </source>
</evidence>
<protein>
    <submittedName>
        <fullName evidence="3">WxL domain-containing protein</fullName>
    </submittedName>
</protein>
<feature type="domain" description="WxL" evidence="2">
    <location>
        <begin position="33"/>
        <end position="268"/>
    </location>
</feature>
<evidence type="ECO:0000313" key="4">
    <source>
        <dbReference type="Proteomes" id="UP000244022"/>
    </source>
</evidence>
<dbReference type="AlphaFoldDB" id="A0A2T5DEU5"/>
<dbReference type="RefSeq" id="WP_108145538.1">
    <property type="nucleotide sequence ID" value="NZ_PYGR01000008.1"/>
</dbReference>
<evidence type="ECO:0000313" key="3">
    <source>
        <dbReference type="EMBL" id="PTO36545.1"/>
    </source>
</evidence>
<accession>A0A2T5DEU5</accession>
<feature type="region of interest" description="Disordered" evidence="1">
    <location>
        <begin position="38"/>
        <end position="69"/>
    </location>
</feature>
<sequence>MRNKKVIQRVTKLVAGVSIGFLWPVTIQASSLDVDSTGRVTVQQGEAQPIDPENPENPGDPGEGPSTKGALRFDYVSSLDFGEVVISPTNREYPALAQQFKEPAIGPRGSFIQLSDHRTTSTGWTLQVKQEQAFTHESTEPGKNQLTGATLSLDKVWANSHGTSTAPSVTRDPITLDSIGTAQTIATSEAGTGRGVWTIAFGGSKQAPVTIGNTLIPVKDAQGNPVLDEWSGKPAYHNHAITLSVPDGTPIVATEYQTTLTWILAALP</sequence>
<gene>
    <name evidence="3" type="ORF">C6N14_03200</name>
</gene>
<proteinExistence type="predicted"/>
<reference evidence="3 4" key="1">
    <citation type="submission" date="2018-03" db="EMBL/GenBank/DDBJ databases">
        <title>Draft genome sequences of four Enterococcus mundtii strains isolated from beef slaughterhouses in Kenya.</title>
        <authorList>
            <person name="Wambui J."/>
            <person name="Stevens M."/>
            <person name="Njage P."/>
            <person name="Stephan R."/>
            <person name="Tasara T."/>
        </authorList>
    </citation>
    <scope>NUCLEOTIDE SEQUENCE [LARGE SCALE GENOMIC DNA]</scope>
    <source>
        <strain evidence="3 4">H18-EM</strain>
    </source>
</reference>
<comment type="caution">
    <text evidence="3">The sequence shown here is derived from an EMBL/GenBank/DDBJ whole genome shotgun (WGS) entry which is preliminary data.</text>
</comment>
<feature type="compositionally biased region" description="Low complexity" evidence="1">
    <location>
        <begin position="56"/>
        <end position="65"/>
    </location>
</feature>
<organism evidence="3 4">
    <name type="scientific">Enterococcus mundtii</name>
    <dbReference type="NCBI Taxonomy" id="53346"/>
    <lineage>
        <taxon>Bacteria</taxon>
        <taxon>Bacillati</taxon>
        <taxon>Bacillota</taxon>
        <taxon>Bacilli</taxon>
        <taxon>Lactobacillales</taxon>
        <taxon>Enterococcaceae</taxon>
        <taxon>Enterococcus</taxon>
    </lineage>
</organism>